<dbReference type="PROSITE" id="PS51257">
    <property type="entry name" value="PROKAR_LIPOPROTEIN"/>
    <property type="match status" value="1"/>
</dbReference>
<gene>
    <name evidence="1" type="ORF">QVO10_16630</name>
</gene>
<name>A0ABT7XA59_9BACE</name>
<dbReference type="RefSeq" id="WP_301935161.1">
    <property type="nucleotide sequence ID" value="NZ_JAUEII010000059.1"/>
</dbReference>
<evidence type="ECO:0000313" key="2">
    <source>
        <dbReference type="Proteomes" id="UP001167871"/>
    </source>
</evidence>
<protein>
    <recommendedName>
        <fullName evidence="3">Lipoprotein</fullName>
    </recommendedName>
</protein>
<proteinExistence type="predicted"/>
<reference evidence="1" key="2">
    <citation type="submission" date="2024-05" db="EMBL/GenBank/DDBJ databases">
        <title>Identification and characterization of horizontal gene transfer across gut microbiota members of farm animals based on homology search.</title>
        <authorList>
            <person name="Schwarzerova J."/>
            <person name="Nykrynova M."/>
            <person name="Jureckova K."/>
            <person name="Cejkova D."/>
            <person name="Rychlik I."/>
        </authorList>
    </citation>
    <scope>NUCLEOTIDE SEQUENCE</scope>
    <source>
        <strain evidence="1">84_SSukc20</strain>
    </source>
</reference>
<dbReference type="Proteomes" id="UP001167871">
    <property type="component" value="Unassembled WGS sequence"/>
</dbReference>
<evidence type="ECO:0000313" key="1">
    <source>
        <dbReference type="EMBL" id="MDN0050972.1"/>
    </source>
</evidence>
<keyword evidence="2" id="KW-1185">Reference proteome</keyword>
<evidence type="ECO:0008006" key="3">
    <source>
        <dbReference type="Google" id="ProtNLM"/>
    </source>
</evidence>
<reference evidence="1" key="1">
    <citation type="submission" date="2023-06" db="EMBL/GenBank/DDBJ databases">
        <authorList>
            <person name="Zeman M."/>
            <person name="Kubasova T."/>
            <person name="Jahodarova E."/>
            <person name="Nykrynova M."/>
            <person name="Rychlik I."/>
        </authorList>
    </citation>
    <scope>NUCLEOTIDE SEQUENCE</scope>
    <source>
        <strain evidence="1">84_SSukc20</strain>
    </source>
</reference>
<dbReference type="EMBL" id="JAUEII010000059">
    <property type="protein sequence ID" value="MDN0050972.1"/>
    <property type="molecule type" value="Genomic_DNA"/>
</dbReference>
<accession>A0ABT7XA59</accession>
<sequence length="293" mass="34238">MKEKLLCTSNASLFVLAVLTMILFGCKQPSEPKKISDFVEIESVDIDAKWDWFLVAYWHPKIEFKFRNISGQPINNDISVKYQFIIDDEIVDEGSKILHSKTDAAWDSGLLKTLEFSYVHDIRIKDLDKTPPRIKAKFVFEDNSPIWNGIIEPKKYDDYIHQKMQKEGKATAKTHSIKASKSKNNPSGLISGPHQSYYKSSYFKNGKMHDSIVISNTYFYETKRVIKSTSYVKVDLNDYFNPEEADWNRTELSDDEWEYLRSKNVFHCDTTIQNNKLKGWYHISKWTETQKSK</sequence>
<comment type="caution">
    <text evidence="1">The sequence shown here is derived from an EMBL/GenBank/DDBJ whole genome shotgun (WGS) entry which is preliminary data.</text>
</comment>
<organism evidence="1 2">
    <name type="scientific">Bacteroides gallinaceum</name>
    <dbReference type="NCBI Taxonomy" id="1462571"/>
    <lineage>
        <taxon>Bacteria</taxon>
        <taxon>Pseudomonadati</taxon>
        <taxon>Bacteroidota</taxon>
        <taxon>Bacteroidia</taxon>
        <taxon>Bacteroidales</taxon>
        <taxon>Bacteroidaceae</taxon>
        <taxon>Bacteroides</taxon>
    </lineage>
</organism>